<evidence type="ECO:0000256" key="7">
    <source>
        <dbReference type="ARBA" id="ARBA00023014"/>
    </source>
</evidence>
<comment type="similarity">
    <text evidence="1">Belongs to the anaerobic coproporphyrinogen-III oxidase family. HemW subfamily.</text>
</comment>
<proteinExistence type="inferred from homology"/>
<evidence type="ECO:0000256" key="8">
    <source>
        <dbReference type="ARBA" id="ARBA00023186"/>
    </source>
</evidence>
<dbReference type="SUPFAM" id="SSF102114">
    <property type="entry name" value="Radical SAM enzymes"/>
    <property type="match status" value="1"/>
</dbReference>
<comment type="subcellular location">
    <subcellularLocation>
        <location evidence="9">Cytoplasm</location>
    </subcellularLocation>
</comment>
<dbReference type="GO" id="GO:0051539">
    <property type="term" value="F:4 iron, 4 sulfur cluster binding"/>
    <property type="evidence" value="ECO:0007669"/>
    <property type="project" value="UniProtKB-UniRule"/>
</dbReference>
<evidence type="ECO:0000256" key="6">
    <source>
        <dbReference type="ARBA" id="ARBA00023004"/>
    </source>
</evidence>
<dbReference type="GO" id="GO:0046872">
    <property type="term" value="F:metal ion binding"/>
    <property type="evidence" value="ECO:0007669"/>
    <property type="project" value="UniProtKB-UniRule"/>
</dbReference>
<evidence type="ECO:0000256" key="1">
    <source>
        <dbReference type="ARBA" id="ARBA00006100"/>
    </source>
</evidence>
<dbReference type="Pfam" id="PF04055">
    <property type="entry name" value="Radical_SAM"/>
    <property type="match status" value="1"/>
</dbReference>
<dbReference type="GO" id="GO:0004109">
    <property type="term" value="F:coproporphyrinogen oxidase activity"/>
    <property type="evidence" value="ECO:0007669"/>
    <property type="project" value="InterPro"/>
</dbReference>
<dbReference type="SFLD" id="SFLDS00029">
    <property type="entry name" value="Radical_SAM"/>
    <property type="match status" value="1"/>
</dbReference>
<reference evidence="13" key="2">
    <citation type="submission" date="2017-05" db="EMBL/GenBank/DDBJ databases">
        <title>Improved OligoMM genomes.</title>
        <authorList>
            <person name="Garzetti D."/>
        </authorList>
    </citation>
    <scope>NUCLEOTIDE SEQUENCE [LARGE SCALE GENOMIC DNA]</scope>
    <source>
        <strain evidence="13">KB18</strain>
    </source>
</reference>
<accession>A0A1Z2XLJ8</accession>
<dbReference type="PANTHER" id="PTHR13932:SF5">
    <property type="entry name" value="RADICAL S-ADENOSYL METHIONINE DOMAIN-CONTAINING PROTEIN 1, MITOCHONDRIAL"/>
    <property type="match status" value="1"/>
</dbReference>
<keyword evidence="8 9" id="KW-0143">Chaperone</keyword>
<dbReference type="KEGG" id="amur:ADH66_00790"/>
<dbReference type="PROSITE" id="PS51918">
    <property type="entry name" value="RADICAL_SAM"/>
    <property type="match status" value="1"/>
</dbReference>
<reference evidence="11" key="1">
    <citation type="journal article" date="2017" name="Genome Announc.">
        <title>High-Quality Whole-Genome Sequences of the Oligo-Mouse-Microbiota Bacterial Community.</title>
        <authorList>
            <person name="Garzetti D."/>
            <person name="Brugiroux S."/>
            <person name="Bunk B."/>
            <person name="Pukall R."/>
            <person name="McCoy K.D."/>
            <person name="Macpherson A.J."/>
            <person name="Stecher B."/>
        </authorList>
    </citation>
    <scope>NUCLEOTIDE SEQUENCE</scope>
    <source>
        <strain evidence="11">KB18</strain>
    </source>
</reference>
<name>A0A1Z2XLJ8_9FIRM</name>
<dbReference type="InterPro" id="IPR058240">
    <property type="entry name" value="rSAM_sf"/>
</dbReference>
<dbReference type="Proteomes" id="UP000596035">
    <property type="component" value="Chromosome"/>
</dbReference>
<evidence type="ECO:0000259" key="10">
    <source>
        <dbReference type="PROSITE" id="PS51918"/>
    </source>
</evidence>
<organism evidence="12 14">
    <name type="scientific">Acutalibacter muris</name>
    <dbReference type="NCBI Taxonomy" id="1796620"/>
    <lineage>
        <taxon>Bacteria</taxon>
        <taxon>Bacillati</taxon>
        <taxon>Bacillota</taxon>
        <taxon>Clostridia</taxon>
        <taxon>Eubacteriales</taxon>
        <taxon>Acutalibacteraceae</taxon>
        <taxon>Acutalibacter</taxon>
    </lineage>
</organism>
<dbReference type="SFLD" id="SFLDG01082">
    <property type="entry name" value="B12-binding_domain_containing"/>
    <property type="match status" value="1"/>
</dbReference>
<keyword evidence="9" id="KW-0004">4Fe-4S</keyword>
<dbReference type="RefSeq" id="WP_066536899.1">
    <property type="nucleotide sequence ID" value="NZ_CP021422.1"/>
</dbReference>
<dbReference type="GO" id="GO:0005737">
    <property type="term" value="C:cytoplasm"/>
    <property type="evidence" value="ECO:0007669"/>
    <property type="project" value="UniProtKB-SubCell"/>
</dbReference>
<dbReference type="InterPro" id="IPR013785">
    <property type="entry name" value="Aldolase_TIM"/>
</dbReference>
<dbReference type="InterPro" id="IPR006638">
    <property type="entry name" value="Elp3/MiaA/NifB-like_rSAM"/>
</dbReference>
<dbReference type="SMART" id="SM00729">
    <property type="entry name" value="Elp3"/>
    <property type="match status" value="1"/>
</dbReference>
<comment type="function">
    <text evidence="9">Probably acts as a heme chaperone, transferring heme to an unknown acceptor. Binds one molecule of heme per monomer, possibly covalently. Binds 1 [4Fe-4S] cluster. The cluster is coordinated with 3 cysteines and an exchangeable S-adenosyl-L-methionine.</text>
</comment>
<keyword evidence="5 9" id="KW-0479">Metal-binding</keyword>
<dbReference type="SFLD" id="SFLDF00562">
    <property type="entry name" value="HemN-like__clustered_with_heat"/>
    <property type="match status" value="1"/>
</dbReference>
<gene>
    <name evidence="12" type="primary">hemW</name>
    <name evidence="11" type="ORF">ADH66_00790</name>
    <name evidence="12" type="ORF">I5Q82_10780</name>
</gene>
<evidence type="ECO:0000313" key="12">
    <source>
        <dbReference type="EMBL" id="QQR28611.1"/>
    </source>
</evidence>
<evidence type="ECO:0000313" key="14">
    <source>
        <dbReference type="Proteomes" id="UP000596035"/>
    </source>
</evidence>
<dbReference type="NCBIfam" id="TIGR00539">
    <property type="entry name" value="hemN_rel"/>
    <property type="match status" value="1"/>
</dbReference>
<dbReference type="AlphaFoldDB" id="A0A1Z2XLJ8"/>
<dbReference type="EMBL" id="CP021422">
    <property type="protein sequence ID" value="ASB39321.1"/>
    <property type="molecule type" value="Genomic_DNA"/>
</dbReference>
<dbReference type="InterPro" id="IPR007197">
    <property type="entry name" value="rSAM"/>
</dbReference>
<evidence type="ECO:0000256" key="3">
    <source>
        <dbReference type="ARBA" id="ARBA00022617"/>
    </source>
</evidence>
<keyword evidence="3 9" id="KW-0349">Heme</keyword>
<evidence type="ECO:0000256" key="9">
    <source>
        <dbReference type="RuleBase" id="RU364116"/>
    </source>
</evidence>
<keyword evidence="9" id="KW-0963">Cytoplasm</keyword>
<dbReference type="SFLD" id="SFLDF00288">
    <property type="entry name" value="HemN-like__clustered_with_nucl"/>
    <property type="match status" value="1"/>
</dbReference>
<keyword evidence="6 9" id="KW-0408">Iron</keyword>
<dbReference type="GO" id="GO:0006779">
    <property type="term" value="P:porphyrin-containing compound biosynthetic process"/>
    <property type="evidence" value="ECO:0007669"/>
    <property type="project" value="InterPro"/>
</dbReference>
<protein>
    <recommendedName>
        <fullName evidence="2 9">Heme chaperone HemW</fullName>
    </recommendedName>
</protein>
<feature type="domain" description="Radical SAM core" evidence="10">
    <location>
        <begin position="1"/>
        <end position="228"/>
    </location>
</feature>
<dbReference type="PANTHER" id="PTHR13932">
    <property type="entry name" value="COPROPORPHYRINIGEN III OXIDASE"/>
    <property type="match status" value="1"/>
</dbReference>
<evidence type="ECO:0000256" key="4">
    <source>
        <dbReference type="ARBA" id="ARBA00022691"/>
    </source>
</evidence>
<dbReference type="EMBL" id="CP065321">
    <property type="protein sequence ID" value="QQR28611.1"/>
    <property type="molecule type" value="Genomic_DNA"/>
</dbReference>
<dbReference type="SFLD" id="SFLDG01065">
    <property type="entry name" value="anaerobic_coproporphyrinogen-I"/>
    <property type="match status" value="1"/>
</dbReference>
<dbReference type="Gene3D" id="3.20.20.70">
    <property type="entry name" value="Aldolase class I"/>
    <property type="match status" value="1"/>
</dbReference>
<evidence type="ECO:0000313" key="11">
    <source>
        <dbReference type="EMBL" id="ASB39321.1"/>
    </source>
</evidence>
<keyword evidence="4 9" id="KW-0949">S-adenosyl-L-methionine</keyword>
<dbReference type="InterPro" id="IPR004559">
    <property type="entry name" value="HemW-like"/>
</dbReference>
<evidence type="ECO:0000256" key="2">
    <source>
        <dbReference type="ARBA" id="ARBA00017228"/>
    </source>
</evidence>
<keyword evidence="7 9" id="KW-0411">Iron-sulfur</keyword>
<reference evidence="12 14" key="3">
    <citation type="submission" date="2020-11" db="EMBL/GenBank/DDBJ databases">
        <title>Closed and high quality bacterial genomes of the OMM12 community.</title>
        <authorList>
            <person name="Marbouty M."/>
            <person name="Lamy-Besnier Q."/>
            <person name="Debarbieux L."/>
            <person name="Koszul R."/>
        </authorList>
    </citation>
    <scope>NUCLEOTIDE SEQUENCE [LARGE SCALE GENOMIC DNA]</scope>
    <source>
        <strain evidence="12 14">KB18</strain>
    </source>
</reference>
<keyword evidence="13" id="KW-1185">Reference proteome</keyword>
<dbReference type="InterPro" id="IPR034505">
    <property type="entry name" value="Coproporphyrinogen-III_oxidase"/>
</dbReference>
<evidence type="ECO:0000256" key="5">
    <source>
        <dbReference type="ARBA" id="ARBA00022723"/>
    </source>
</evidence>
<evidence type="ECO:0000313" key="13">
    <source>
        <dbReference type="Proteomes" id="UP000196710"/>
    </source>
</evidence>
<sequence length="366" mass="40315">MGLGLYIHVPFCEGKCPYCDFYSLAPKAETVDKYVERTLELMAGYGADCAREVGTVYFGGGTPSIIGAERLGRLLEGAKRYFHLVRDAEITCEANPTGVSEGFFRQLSAAGFNRLSMGMQSANTEELRLLGRKHGPEGVRQAVEGARTAGFKNISLDLMLALPGSTIESLERSISFAAGLFPEHISAYILKIEPGTPFASRGLILPEDDSTADQYLFTVERLRELGYAQYEISNFSRPGFESKHNLCYWRCDEYLGLGPAAHSFYNGRRFQWGRDLSAYLRGEGPTEDGPGGGTGEFAMLNLRLSRGLMESECADRFGEEGRELFALVRGRAARCPNTLLNICPDRVSFTPKGFLVSNALLSRLLD</sequence>
<dbReference type="Proteomes" id="UP000196710">
    <property type="component" value="Chromosome"/>
</dbReference>